<dbReference type="NCBIfam" id="TIGR01484">
    <property type="entry name" value="HAD-SF-IIB"/>
    <property type="match status" value="1"/>
</dbReference>
<dbReference type="SFLD" id="SFLDS00003">
    <property type="entry name" value="Haloacid_Dehalogenase"/>
    <property type="match status" value="1"/>
</dbReference>
<protein>
    <submittedName>
        <fullName evidence="1">Hydrolase (Had superfamily)</fullName>
    </submittedName>
</protein>
<dbReference type="GO" id="GO:0016791">
    <property type="term" value="F:phosphatase activity"/>
    <property type="evidence" value="ECO:0007669"/>
    <property type="project" value="UniProtKB-ARBA"/>
</dbReference>
<evidence type="ECO:0000313" key="1">
    <source>
        <dbReference type="EMBL" id="KUG25282.1"/>
    </source>
</evidence>
<gene>
    <name evidence="1" type="ORF">ASZ90_004897</name>
</gene>
<dbReference type="EMBL" id="LNQE01000726">
    <property type="protein sequence ID" value="KUG25282.1"/>
    <property type="molecule type" value="Genomic_DNA"/>
</dbReference>
<dbReference type="GO" id="GO:0000287">
    <property type="term" value="F:magnesium ion binding"/>
    <property type="evidence" value="ECO:0007669"/>
    <property type="project" value="TreeGrafter"/>
</dbReference>
<dbReference type="PROSITE" id="PS01228">
    <property type="entry name" value="COF_1"/>
    <property type="match status" value="1"/>
</dbReference>
<dbReference type="Gene3D" id="3.40.50.1000">
    <property type="entry name" value="HAD superfamily/HAD-like"/>
    <property type="match status" value="1"/>
</dbReference>
<dbReference type="NCBIfam" id="TIGR00099">
    <property type="entry name" value="Cof-subfamily"/>
    <property type="match status" value="1"/>
</dbReference>
<reference evidence="1" key="1">
    <citation type="journal article" date="2015" name="Proc. Natl. Acad. Sci. U.S.A.">
        <title>Networks of energetic and metabolic interactions define dynamics in microbial communities.</title>
        <authorList>
            <person name="Embree M."/>
            <person name="Liu J.K."/>
            <person name="Al-Bassam M.M."/>
            <person name="Zengler K."/>
        </authorList>
    </citation>
    <scope>NUCLEOTIDE SEQUENCE</scope>
</reference>
<keyword evidence="1" id="KW-0378">Hydrolase</keyword>
<dbReference type="GO" id="GO:0005829">
    <property type="term" value="C:cytosol"/>
    <property type="evidence" value="ECO:0007669"/>
    <property type="project" value="TreeGrafter"/>
</dbReference>
<comment type="caution">
    <text evidence="1">The sequence shown here is derived from an EMBL/GenBank/DDBJ whole genome shotgun (WGS) entry which is preliminary data.</text>
</comment>
<dbReference type="InterPro" id="IPR036412">
    <property type="entry name" value="HAD-like_sf"/>
</dbReference>
<dbReference type="PANTHER" id="PTHR10000">
    <property type="entry name" value="PHOSPHOSERINE PHOSPHATASE"/>
    <property type="match status" value="1"/>
</dbReference>
<sequence length="282" mass="31943">MIDKNLLKKLKLIVFDVDGTLVNQNDQIGEETIKYVKALRNFGMRFSFASGRQHSALIHHAETLELQSPIISLDGTLIKSHPEGKIIAESPLPGKYVRKAIELSDKYLLKVALCHDAAIYYDEQNSGVHTLLDKYGAKYQEVDSYENYILNTLEIVIAGDYKDSMKHVNRKLQFPHSFGLMTSFYKSHSHGGVYYLEVRKSGGSKGKGLKKLTKYLKVKMTETAVIGDWFNDRSLFETKALKIAMGNAVPEIKKLADHILSRTFHDDGTAEFLEMVLRAKRN</sequence>
<dbReference type="Gene3D" id="3.30.1240.10">
    <property type="match status" value="1"/>
</dbReference>
<dbReference type="Pfam" id="PF08282">
    <property type="entry name" value="Hydrolase_3"/>
    <property type="match status" value="1"/>
</dbReference>
<dbReference type="AlphaFoldDB" id="A0A0W8FWY6"/>
<accession>A0A0W8FWY6</accession>
<dbReference type="PANTHER" id="PTHR10000:SF8">
    <property type="entry name" value="HAD SUPERFAMILY HYDROLASE-LIKE, TYPE 3"/>
    <property type="match status" value="1"/>
</dbReference>
<dbReference type="SFLD" id="SFLDG01140">
    <property type="entry name" value="C2.B:_Phosphomannomutase_and_P"/>
    <property type="match status" value="1"/>
</dbReference>
<dbReference type="InterPro" id="IPR023214">
    <property type="entry name" value="HAD_sf"/>
</dbReference>
<name>A0A0W8FWY6_9ZZZZ</name>
<dbReference type="InterPro" id="IPR000150">
    <property type="entry name" value="Cof"/>
</dbReference>
<organism evidence="1">
    <name type="scientific">hydrocarbon metagenome</name>
    <dbReference type="NCBI Taxonomy" id="938273"/>
    <lineage>
        <taxon>unclassified sequences</taxon>
        <taxon>metagenomes</taxon>
        <taxon>ecological metagenomes</taxon>
    </lineage>
</organism>
<dbReference type="InterPro" id="IPR006379">
    <property type="entry name" value="HAD-SF_hydro_IIB"/>
</dbReference>
<proteinExistence type="predicted"/>
<dbReference type="SUPFAM" id="SSF56784">
    <property type="entry name" value="HAD-like"/>
    <property type="match status" value="1"/>
</dbReference>